<dbReference type="AlphaFoldDB" id="F5YK15"/>
<evidence type="ECO:0000256" key="3">
    <source>
        <dbReference type="ARBA" id="ARBA00022475"/>
    </source>
</evidence>
<dbReference type="PROSITE" id="PS50928">
    <property type="entry name" value="ABC_TM1"/>
    <property type="match status" value="1"/>
</dbReference>
<reference evidence="10" key="1">
    <citation type="submission" date="2009-12" db="EMBL/GenBank/DDBJ databases">
        <title>Complete sequence of Treponema primitia strain ZAS-2.</title>
        <authorList>
            <person name="Tetu S.G."/>
            <person name="Matson E."/>
            <person name="Ren Q."/>
            <person name="Seshadri R."/>
            <person name="Elbourne L."/>
            <person name="Hassan K.A."/>
            <person name="Durkin A."/>
            <person name="Radune D."/>
            <person name="Mohamoud Y."/>
            <person name="Shay R."/>
            <person name="Jin S."/>
            <person name="Zhang X."/>
            <person name="Lucey K."/>
            <person name="Ballor N.R."/>
            <person name="Ottesen E."/>
            <person name="Rosenthal R."/>
            <person name="Allen A."/>
            <person name="Leadbetter J.R."/>
            <person name="Paulsen I.T."/>
        </authorList>
    </citation>
    <scope>NUCLEOTIDE SEQUENCE [LARGE SCALE GENOMIC DNA]</scope>
    <source>
        <strain evidence="10">ATCC BAA-887 / DSM 12427 / ZAS-2</strain>
    </source>
</reference>
<protein>
    <submittedName>
        <fullName evidence="9">Oligopeptide transport system permease protein AppB</fullName>
    </submittedName>
</protein>
<dbReference type="GO" id="GO:0071916">
    <property type="term" value="F:dipeptide transmembrane transporter activity"/>
    <property type="evidence" value="ECO:0007669"/>
    <property type="project" value="TreeGrafter"/>
</dbReference>
<evidence type="ECO:0000256" key="1">
    <source>
        <dbReference type="ARBA" id="ARBA00004651"/>
    </source>
</evidence>
<dbReference type="Gene3D" id="1.10.3720.10">
    <property type="entry name" value="MetI-like"/>
    <property type="match status" value="1"/>
</dbReference>
<feature type="transmembrane region" description="Helical" evidence="7">
    <location>
        <begin position="178"/>
        <end position="197"/>
    </location>
</feature>
<evidence type="ECO:0000256" key="7">
    <source>
        <dbReference type="RuleBase" id="RU363032"/>
    </source>
</evidence>
<evidence type="ECO:0000256" key="4">
    <source>
        <dbReference type="ARBA" id="ARBA00022692"/>
    </source>
</evidence>
<feature type="transmembrane region" description="Helical" evidence="7">
    <location>
        <begin position="282"/>
        <end position="308"/>
    </location>
</feature>
<accession>F5YK15</accession>
<dbReference type="Pfam" id="PF00528">
    <property type="entry name" value="BPD_transp_1"/>
    <property type="match status" value="1"/>
</dbReference>
<dbReference type="EMBL" id="CP001843">
    <property type="protein sequence ID" value="AEF85384.1"/>
    <property type="molecule type" value="Genomic_DNA"/>
</dbReference>
<dbReference type="InterPro" id="IPR045621">
    <property type="entry name" value="BPD_transp_1_N"/>
</dbReference>
<dbReference type="SUPFAM" id="SSF161098">
    <property type="entry name" value="MetI-like"/>
    <property type="match status" value="1"/>
</dbReference>
<gene>
    <name evidence="9" type="ordered locus">TREPR_0672</name>
</gene>
<comment type="subcellular location">
    <subcellularLocation>
        <location evidence="1 7">Cell membrane</location>
        <topology evidence="1 7">Multi-pass membrane protein</topology>
    </subcellularLocation>
</comment>
<dbReference type="PANTHER" id="PTHR43163:SF6">
    <property type="entry name" value="DIPEPTIDE TRANSPORT SYSTEM PERMEASE PROTEIN DPPB-RELATED"/>
    <property type="match status" value="1"/>
</dbReference>
<evidence type="ECO:0000256" key="5">
    <source>
        <dbReference type="ARBA" id="ARBA00022989"/>
    </source>
</evidence>
<dbReference type="InterPro" id="IPR000515">
    <property type="entry name" value="MetI-like"/>
</dbReference>
<organism evidence="9 10">
    <name type="scientific">Treponema primitia (strain ATCC BAA-887 / DSM 12427 / ZAS-2)</name>
    <dbReference type="NCBI Taxonomy" id="545694"/>
    <lineage>
        <taxon>Bacteria</taxon>
        <taxon>Pseudomonadati</taxon>
        <taxon>Spirochaetota</taxon>
        <taxon>Spirochaetia</taxon>
        <taxon>Spirochaetales</taxon>
        <taxon>Treponemataceae</taxon>
        <taxon>Treponema</taxon>
    </lineage>
</organism>
<evidence type="ECO:0000313" key="9">
    <source>
        <dbReference type="EMBL" id="AEF85384.1"/>
    </source>
</evidence>
<dbReference type="HOGENOM" id="CLU_036879_0_1_12"/>
<keyword evidence="10" id="KW-1185">Reference proteome</keyword>
<dbReference type="STRING" id="545694.TREPR_0672"/>
<dbReference type="Proteomes" id="UP000009223">
    <property type="component" value="Chromosome"/>
</dbReference>
<sequence>MHKYLIQRLLSTIPVLIVVSVIIFIIIRMAPGDPAMVILGEDASAETLADLRERMGLNLEPIIQYGRWVSNILRGNLGISTVSRGLPVAELIGNSIRPTLSLTLFSMVISITVSLTLGILSARKHGGALDHGIAAITMFGISVPNFLFGLGLMFVFSVKLRWFPVSGYKDWNAGFAAHFHPLVLPAISLGLMHSALLMRMTRASVLEVLGSDFILLAKAKGVGEFSLLVRHTLRNALLPIITVIGQSFIGALSGAAVIESMFNIPGMGQLIVNSISRRDYLVIQTIVLFITLLNVAISLIVDLLYCVVDPRIRLSH</sequence>
<keyword evidence="4 7" id="KW-0812">Transmembrane</keyword>
<feature type="transmembrane region" description="Helical" evidence="7">
    <location>
        <begin position="132"/>
        <end position="158"/>
    </location>
</feature>
<comment type="similarity">
    <text evidence="7">Belongs to the binding-protein-dependent transport system permease family.</text>
</comment>
<evidence type="ECO:0000313" key="10">
    <source>
        <dbReference type="Proteomes" id="UP000009223"/>
    </source>
</evidence>
<dbReference type="GO" id="GO:0005886">
    <property type="term" value="C:plasma membrane"/>
    <property type="evidence" value="ECO:0007669"/>
    <property type="project" value="UniProtKB-SubCell"/>
</dbReference>
<dbReference type="eggNOG" id="COG0601">
    <property type="taxonomic scope" value="Bacteria"/>
</dbReference>
<feature type="transmembrane region" description="Helical" evidence="7">
    <location>
        <begin position="12"/>
        <end position="30"/>
    </location>
</feature>
<proteinExistence type="inferred from homology"/>
<dbReference type="RefSeq" id="WP_015709357.1">
    <property type="nucleotide sequence ID" value="NC_015578.1"/>
</dbReference>
<dbReference type="PANTHER" id="PTHR43163">
    <property type="entry name" value="DIPEPTIDE TRANSPORT SYSTEM PERMEASE PROTEIN DPPB-RELATED"/>
    <property type="match status" value="1"/>
</dbReference>
<dbReference type="InterPro" id="IPR035906">
    <property type="entry name" value="MetI-like_sf"/>
</dbReference>
<keyword evidence="6 7" id="KW-0472">Membrane</keyword>
<dbReference type="CDD" id="cd06261">
    <property type="entry name" value="TM_PBP2"/>
    <property type="match status" value="1"/>
</dbReference>
<name>F5YK15_TREPZ</name>
<reference evidence="9 10" key="2">
    <citation type="journal article" date="2011" name="ISME J.">
        <title>RNA-seq reveals cooperative metabolic interactions between two termite-gut spirochete species in co-culture.</title>
        <authorList>
            <person name="Rosenthal A.Z."/>
            <person name="Matson E.G."/>
            <person name="Eldar A."/>
            <person name="Leadbetter J.R."/>
        </authorList>
    </citation>
    <scope>NUCLEOTIDE SEQUENCE [LARGE SCALE GENOMIC DNA]</scope>
    <source>
        <strain evidence="10">ATCC BAA-887 / DSM 12427 / ZAS-2</strain>
    </source>
</reference>
<dbReference type="KEGG" id="tpi:TREPR_0672"/>
<keyword evidence="3" id="KW-1003">Cell membrane</keyword>
<dbReference type="Pfam" id="PF19300">
    <property type="entry name" value="BPD_transp_1_N"/>
    <property type="match status" value="1"/>
</dbReference>
<feature type="transmembrane region" description="Helical" evidence="7">
    <location>
        <begin position="236"/>
        <end position="262"/>
    </location>
</feature>
<keyword evidence="2 7" id="KW-0813">Transport</keyword>
<feature type="transmembrane region" description="Helical" evidence="7">
    <location>
        <begin position="100"/>
        <end position="120"/>
    </location>
</feature>
<evidence type="ECO:0000259" key="8">
    <source>
        <dbReference type="PROSITE" id="PS50928"/>
    </source>
</evidence>
<dbReference type="OrthoDB" id="9806409at2"/>
<feature type="domain" description="ABC transmembrane type-1" evidence="8">
    <location>
        <begin position="96"/>
        <end position="305"/>
    </location>
</feature>
<evidence type="ECO:0000256" key="2">
    <source>
        <dbReference type="ARBA" id="ARBA00022448"/>
    </source>
</evidence>
<keyword evidence="5 7" id="KW-1133">Transmembrane helix</keyword>
<evidence type="ECO:0000256" key="6">
    <source>
        <dbReference type="ARBA" id="ARBA00023136"/>
    </source>
</evidence>